<dbReference type="SUPFAM" id="SSF47473">
    <property type="entry name" value="EF-hand"/>
    <property type="match status" value="1"/>
</dbReference>
<dbReference type="InterPro" id="IPR050145">
    <property type="entry name" value="Centrin_CML-like"/>
</dbReference>
<keyword evidence="5" id="KW-1185">Reference proteome</keyword>
<dbReference type="VEuPathDB" id="FungiDB:SeMB42_g03077"/>
<name>A0A507D9E6_9FUNG</name>
<dbReference type="Proteomes" id="UP000317494">
    <property type="component" value="Unassembled WGS sequence"/>
</dbReference>
<evidence type="ECO:0000256" key="1">
    <source>
        <dbReference type="ARBA" id="ARBA00022737"/>
    </source>
</evidence>
<dbReference type="InterPro" id="IPR002048">
    <property type="entry name" value="EF_hand_dom"/>
</dbReference>
<comment type="caution">
    <text evidence="4">The sequence shown here is derived from an EMBL/GenBank/DDBJ whole genome shotgun (WGS) entry which is preliminary data.</text>
</comment>
<dbReference type="CDD" id="cd00051">
    <property type="entry name" value="EFh"/>
    <property type="match status" value="1"/>
</dbReference>
<dbReference type="PROSITE" id="PS50222">
    <property type="entry name" value="EF_HAND_2"/>
    <property type="match status" value="2"/>
</dbReference>
<protein>
    <recommendedName>
        <fullName evidence="3">EF-hand domain-containing protein</fullName>
    </recommendedName>
</protein>
<reference evidence="4 5" key="1">
    <citation type="journal article" date="2019" name="Sci. Rep.">
        <title>Comparative genomics of chytrid fungi reveal insights into the obligate biotrophic and pathogenic lifestyle of Synchytrium endobioticum.</title>
        <authorList>
            <person name="van de Vossenberg B.T.L.H."/>
            <person name="Warris S."/>
            <person name="Nguyen H.D.T."/>
            <person name="van Gent-Pelzer M.P.E."/>
            <person name="Joly D.L."/>
            <person name="van de Geest H.C."/>
            <person name="Bonants P.J.M."/>
            <person name="Smith D.S."/>
            <person name="Levesque C.A."/>
            <person name="van der Lee T.A.J."/>
        </authorList>
    </citation>
    <scope>NUCLEOTIDE SEQUENCE [LARGE SCALE GENOMIC DNA]</scope>
    <source>
        <strain evidence="4 5">MB42</strain>
    </source>
</reference>
<dbReference type="PROSITE" id="PS00018">
    <property type="entry name" value="EF_HAND_1"/>
    <property type="match status" value="1"/>
</dbReference>
<sequence length="198" mass="22033">MGHSIPFIHWRKAMKEPHGLVTTTTGKFLKTGLSEREIDELREIFRLVDKDGGGTISKDELQILMKTLGIRASAAELDAMVDEIDAQKTGEIDFPSFVAAMSRKVATTVTAYQLKKAFKMFDSYYGGKPGHVTYDQLINILCYQAKANFAVDDAAYMVNQVVPSLTQAGSLDYMQFMELYKEAWDDTPQGRTSGSSPL</sequence>
<dbReference type="Pfam" id="PF13499">
    <property type="entry name" value="EF-hand_7"/>
    <property type="match status" value="1"/>
</dbReference>
<dbReference type="EMBL" id="QEAN01000104">
    <property type="protein sequence ID" value="TPX48222.1"/>
    <property type="molecule type" value="Genomic_DNA"/>
</dbReference>
<dbReference type="SMART" id="SM00054">
    <property type="entry name" value="EFh"/>
    <property type="match status" value="2"/>
</dbReference>
<dbReference type="Gene3D" id="1.10.238.10">
    <property type="entry name" value="EF-hand"/>
    <property type="match status" value="1"/>
</dbReference>
<keyword evidence="1" id="KW-0677">Repeat</keyword>
<evidence type="ECO:0000313" key="4">
    <source>
        <dbReference type="EMBL" id="TPX48222.1"/>
    </source>
</evidence>
<dbReference type="STRING" id="286115.A0A507D9E6"/>
<proteinExistence type="predicted"/>
<dbReference type="GO" id="GO:0005509">
    <property type="term" value="F:calcium ion binding"/>
    <property type="evidence" value="ECO:0007669"/>
    <property type="project" value="InterPro"/>
</dbReference>
<dbReference type="PANTHER" id="PTHR23050">
    <property type="entry name" value="CALCIUM BINDING PROTEIN"/>
    <property type="match status" value="1"/>
</dbReference>
<dbReference type="FunFam" id="1.10.238.10:FF:000178">
    <property type="entry name" value="Calmodulin-2 A"/>
    <property type="match status" value="1"/>
</dbReference>
<gene>
    <name evidence="4" type="ORF">SeMB42_g03077</name>
</gene>
<accession>A0A507D9E6</accession>
<evidence type="ECO:0000259" key="3">
    <source>
        <dbReference type="PROSITE" id="PS50222"/>
    </source>
</evidence>
<organism evidence="4 5">
    <name type="scientific">Synchytrium endobioticum</name>
    <dbReference type="NCBI Taxonomy" id="286115"/>
    <lineage>
        <taxon>Eukaryota</taxon>
        <taxon>Fungi</taxon>
        <taxon>Fungi incertae sedis</taxon>
        <taxon>Chytridiomycota</taxon>
        <taxon>Chytridiomycota incertae sedis</taxon>
        <taxon>Chytridiomycetes</taxon>
        <taxon>Synchytriales</taxon>
        <taxon>Synchytriaceae</taxon>
        <taxon>Synchytrium</taxon>
    </lineage>
</organism>
<dbReference type="GO" id="GO:0043226">
    <property type="term" value="C:organelle"/>
    <property type="evidence" value="ECO:0007669"/>
    <property type="project" value="UniProtKB-ARBA"/>
</dbReference>
<dbReference type="AlphaFoldDB" id="A0A507D9E6"/>
<feature type="domain" description="EF-hand" evidence="3">
    <location>
        <begin position="72"/>
        <end position="107"/>
    </location>
</feature>
<dbReference type="InterPro" id="IPR018247">
    <property type="entry name" value="EF_Hand_1_Ca_BS"/>
</dbReference>
<dbReference type="InterPro" id="IPR011992">
    <property type="entry name" value="EF-hand-dom_pair"/>
</dbReference>
<evidence type="ECO:0000256" key="2">
    <source>
        <dbReference type="ARBA" id="ARBA00022837"/>
    </source>
</evidence>
<feature type="domain" description="EF-hand" evidence="3">
    <location>
        <begin position="36"/>
        <end position="71"/>
    </location>
</feature>
<evidence type="ECO:0000313" key="5">
    <source>
        <dbReference type="Proteomes" id="UP000317494"/>
    </source>
</evidence>
<keyword evidence="2" id="KW-0106">Calcium</keyword>